<accession>B0RFW0</accession>
<proteinExistence type="inferred from homology"/>
<keyword evidence="5" id="KW-1185">Reference proteome</keyword>
<sequence length="281" mass="28782">MHVMPPPSRPGIAAVAALALVVALAAPTAAQAAVSHPANGRVDEVNVPRDAVTGFGGGTIFAPEVSGGARLGSVVVVPGFTDSQADMRWYGTDLAALGYVVFTIDTLATTGFPQRRAEETLAAADYLTGASAAKGEVDPARVSALGYSMGGGAVLEAAEARHTLKAVVALMPFGLRTSYAADTTPSLIITGQNDRLAIPFLMGRRMYGSIAAPTPKQYLELRGADHGVGQRTPNPTILDAVTTFLQRYVDDDASAADRICPPPPATGAISASDSYCGPAGS</sequence>
<organism evidence="4 5">
    <name type="scientific">Clavibacter sepedonicus</name>
    <name type="common">Clavibacter michiganensis subsp. sepedonicus</name>
    <dbReference type="NCBI Taxonomy" id="31964"/>
    <lineage>
        <taxon>Bacteria</taxon>
        <taxon>Bacillati</taxon>
        <taxon>Actinomycetota</taxon>
        <taxon>Actinomycetes</taxon>
        <taxon>Micrococcales</taxon>
        <taxon>Microbacteriaceae</taxon>
        <taxon>Clavibacter</taxon>
    </lineage>
</organism>
<dbReference type="PANTHER" id="PTHR22946">
    <property type="entry name" value="DIENELACTONE HYDROLASE DOMAIN-CONTAINING PROTEIN-RELATED"/>
    <property type="match status" value="1"/>
</dbReference>
<dbReference type="Pfam" id="PF12740">
    <property type="entry name" value="PETase"/>
    <property type="match status" value="1"/>
</dbReference>
<reference evidence="4 5" key="1">
    <citation type="journal article" date="2008" name="J. Bacteriol.">
        <title>Genome of the actinomycete plant pathogen Clavibacter michiganensis subsp. sepedonicus suggests recent niche adaptation.</title>
        <authorList>
            <person name="Bentley S.D."/>
            <person name="Corton C."/>
            <person name="Brown S.E."/>
            <person name="Barron A."/>
            <person name="Clark L."/>
            <person name="Doggett J."/>
            <person name="Harris B."/>
            <person name="Ormond D."/>
            <person name="Quail M.A."/>
            <person name="May G."/>
            <person name="Francis D."/>
            <person name="Knudson D."/>
            <person name="Parkhill J."/>
            <person name="Ishimaru C.A."/>
        </authorList>
    </citation>
    <scope>NUCLEOTIDE SEQUENCE [LARGE SCALE GENOMIC DNA]</scope>
    <source>
        <strain evidence="5">ATCC 33113 / DSM 20744 / JCM 9667 / LMG 2889 / ICMP 2535 / C-1</strain>
    </source>
</reference>
<dbReference type="HOGENOM" id="CLU_052605_1_0_11"/>
<feature type="domain" description="PET hydrolase/cutinase-like" evidence="3">
    <location>
        <begin position="41"/>
        <end position="276"/>
    </location>
</feature>
<dbReference type="STRING" id="31964.CMS0983"/>
<evidence type="ECO:0000259" key="3">
    <source>
        <dbReference type="Pfam" id="PF12740"/>
    </source>
</evidence>
<evidence type="ECO:0000256" key="2">
    <source>
        <dbReference type="ARBA" id="ARBA00022801"/>
    </source>
</evidence>
<keyword evidence="2 4" id="KW-0378">Hydrolase</keyword>
<comment type="similarity">
    <text evidence="1">Belongs to the AB hydrolase superfamily.</text>
</comment>
<dbReference type="Proteomes" id="UP000001318">
    <property type="component" value="Chromosome"/>
</dbReference>
<protein>
    <submittedName>
        <fullName evidence="4">Secreted lipase</fullName>
        <ecNumber evidence="4">3.1.1.3</ecNumber>
    </submittedName>
</protein>
<evidence type="ECO:0000313" key="4">
    <source>
        <dbReference type="EMBL" id="CAQ01097.1"/>
    </source>
</evidence>
<dbReference type="KEGG" id="cms:CMS0983"/>
<dbReference type="SUPFAM" id="SSF53474">
    <property type="entry name" value="alpha/beta-Hydrolases"/>
    <property type="match status" value="1"/>
</dbReference>
<dbReference type="EC" id="3.1.1.3" evidence="4"/>
<gene>
    <name evidence="4" type="primary">lip</name>
    <name evidence="4" type="ordered locus">CMS0983</name>
</gene>
<evidence type="ECO:0000256" key="1">
    <source>
        <dbReference type="ARBA" id="ARBA00008645"/>
    </source>
</evidence>
<evidence type="ECO:0000313" key="5">
    <source>
        <dbReference type="Proteomes" id="UP000001318"/>
    </source>
</evidence>
<dbReference type="eggNOG" id="COG1073">
    <property type="taxonomic scope" value="Bacteria"/>
</dbReference>
<dbReference type="Gene3D" id="3.40.50.1820">
    <property type="entry name" value="alpha/beta hydrolase"/>
    <property type="match status" value="1"/>
</dbReference>
<dbReference type="GO" id="GO:0004806">
    <property type="term" value="F:triacylglycerol lipase activity"/>
    <property type="evidence" value="ECO:0007669"/>
    <property type="project" value="UniProtKB-EC"/>
</dbReference>
<dbReference type="InterPro" id="IPR050261">
    <property type="entry name" value="FrsA_esterase"/>
</dbReference>
<dbReference type="EMBL" id="AM849034">
    <property type="protein sequence ID" value="CAQ01097.1"/>
    <property type="molecule type" value="Genomic_DNA"/>
</dbReference>
<dbReference type="AlphaFoldDB" id="B0RFW0"/>
<dbReference type="InterPro" id="IPR041127">
    <property type="entry name" value="PET_hydrolase/cutinase-like"/>
</dbReference>
<dbReference type="PANTHER" id="PTHR22946:SF9">
    <property type="entry name" value="POLYKETIDE TRANSFERASE AF380"/>
    <property type="match status" value="1"/>
</dbReference>
<name>B0RFW0_CLASE</name>
<dbReference type="InterPro" id="IPR029058">
    <property type="entry name" value="AB_hydrolase_fold"/>
</dbReference>